<comment type="domain">
    <text evidence="5">The RxLR-dEER motif acts to carry the protein into the host cell cytoplasm through binding to cell surface phosphatidylinositol-3-phosphate.</text>
</comment>
<comment type="function">
    <text evidence="5">Effector that suppresses plant defense responses during pathogen infection.</text>
</comment>
<organism evidence="7">
    <name type="scientific">Phytophthora sojae</name>
    <name type="common">Soybean stem and root rot agent</name>
    <name type="synonym">Phytophthora megasperma f. sp. glycines</name>
    <dbReference type="NCBI Taxonomy" id="67593"/>
    <lineage>
        <taxon>Eukaryota</taxon>
        <taxon>Sar</taxon>
        <taxon>Stramenopiles</taxon>
        <taxon>Oomycota</taxon>
        <taxon>Peronosporomycetes</taxon>
        <taxon>Peronosporales</taxon>
        <taxon>Peronosporaceae</taxon>
        <taxon>Phytophthora</taxon>
    </lineage>
</organism>
<dbReference type="InterPro" id="IPR031825">
    <property type="entry name" value="RXLR"/>
</dbReference>
<reference evidence="7" key="1">
    <citation type="journal article" date="2011" name="Plant Cell">
        <title>Transcriptional programming and functional interactions within the Phytophthora sojae RXLR effector repertoire.</title>
        <authorList>
            <person name="Wang Q."/>
            <person name="Han C."/>
            <person name="Ferreira A.O."/>
            <person name="Yu X."/>
            <person name="Ye W."/>
            <person name="Tripathy S."/>
            <person name="Kale S.D."/>
            <person name="Gu B."/>
            <person name="Sheng Y."/>
            <person name="Sui Y."/>
            <person name="Wang X."/>
            <person name="Zhang Z."/>
            <person name="Cheng B."/>
            <person name="Dong S."/>
            <person name="Shan W."/>
            <person name="Zheng X."/>
            <person name="Dou D."/>
            <person name="Tyler B.M."/>
            <person name="Wang Y."/>
        </authorList>
    </citation>
    <scope>NUCLEOTIDE SEQUENCE</scope>
    <source>
        <strain evidence="6">P7064</strain>
        <strain evidence="7">P7074</strain>
    </source>
</reference>
<evidence type="ECO:0000313" key="6">
    <source>
        <dbReference type="EMBL" id="AEK81010.1"/>
    </source>
</evidence>
<feature type="signal peptide" evidence="5">
    <location>
        <begin position="1"/>
        <end position="23"/>
    </location>
</feature>
<keyword evidence="3 5" id="KW-0964">Secreted</keyword>
<dbReference type="RefSeq" id="XP_009521848.1">
    <property type="nucleotide sequence ID" value="XM_009523553.1"/>
</dbReference>
<sequence>MRTSLLLAVATAALLANLGVVSCSSEFIQTEHVQPISDQSIGHRHLRYTKSTSTAEAEAADEERGIKITDLVILENLAKFDDWVGEGKTAEKLYKELGLKLSWKIAYQTSRWKQFLFDEPEYLLFRKYVKYLKLIGREDP</sequence>
<dbReference type="PROSITE" id="PS51257">
    <property type="entry name" value="PROKAR_LIPOPROTEIN"/>
    <property type="match status" value="1"/>
</dbReference>
<name>E0W558_PHYSO</name>
<evidence type="ECO:0000256" key="2">
    <source>
        <dbReference type="ARBA" id="ARBA00010400"/>
    </source>
</evidence>
<dbReference type="HOGENOM" id="CLU_1839136_0_0_1"/>
<dbReference type="KEGG" id="psoj:PHYSODRAFT_285236"/>
<evidence type="ECO:0000256" key="1">
    <source>
        <dbReference type="ARBA" id="ARBA00004613"/>
    </source>
</evidence>
<proteinExistence type="inferred from homology"/>
<accession>E0W558</accession>
<feature type="chain" id="PRO_5007653013" description="RxLR effector protein" evidence="5">
    <location>
        <begin position="24"/>
        <end position="140"/>
    </location>
</feature>
<dbReference type="EMBL" id="JN254198">
    <property type="protein sequence ID" value="AEK81011.1"/>
    <property type="molecule type" value="Genomic_DNA"/>
</dbReference>
<dbReference type="OrthoDB" id="127995at2759"/>
<evidence type="ECO:0000256" key="5">
    <source>
        <dbReference type="RuleBase" id="RU367124"/>
    </source>
</evidence>
<comment type="subcellular location">
    <subcellularLocation>
        <location evidence="1 5">Secreted</location>
    </subcellularLocation>
</comment>
<dbReference type="AlphaFoldDB" id="E0W558"/>
<dbReference type="SMR" id="E0W558"/>
<evidence type="ECO:0000313" key="7">
    <source>
        <dbReference type="EMBL" id="AEK81011.1"/>
    </source>
</evidence>
<keyword evidence="4 5" id="KW-0732">Signal</keyword>
<evidence type="ECO:0000256" key="3">
    <source>
        <dbReference type="ARBA" id="ARBA00022525"/>
    </source>
</evidence>
<comment type="similarity">
    <text evidence="2 5">Belongs to the RxLR effector family.</text>
</comment>
<dbReference type="Pfam" id="PF16810">
    <property type="entry name" value="RXLR"/>
    <property type="match status" value="1"/>
</dbReference>
<dbReference type="VEuPathDB" id="FungiDB:PHYSODRAFT_285236"/>
<protein>
    <recommendedName>
        <fullName evidence="5">RxLR effector protein</fullName>
    </recommendedName>
</protein>
<evidence type="ECO:0000256" key="4">
    <source>
        <dbReference type="ARBA" id="ARBA00022729"/>
    </source>
</evidence>
<gene>
    <name evidence="7" type="primary">Avh</name>
</gene>
<dbReference type="EMBL" id="JN254197">
    <property type="protein sequence ID" value="AEK81010.1"/>
    <property type="molecule type" value="Genomic_DNA"/>
</dbReference>